<proteinExistence type="predicted"/>
<gene>
    <name evidence="1" type="ORF">JIN87_13685</name>
</gene>
<organism evidence="1 2">
    <name type="scientific">Pelagicoccus mobilis</name>
    <dbReference type="NCBI Taxonomy" id="415221"/>
    <lineage>
        <taxon>Bacteria</taxon>
        <taxon>Pseudomonadati</taxon>
        <taxon>Verrucomicrobiota</taxon>
        <taxon>Opitutia</taxon>
        <taxon>Puniceicoccales</taxon>
        <taxon>Pelagicoccaceae</taxon>
        <taxon>Pelagicoccus</taxon>
    </lineage>
</organism>
<dbReference type="SUPFAM" id="SSF51445">
    <property type="entry name" value="(Trans)glycosidases"/>
    <property type="match status" value="1"/>
</dbReference>
<sequence length="410" mass="46364">MSLLENVGPVKVEIRKNERGAYSLLRDGRPFWVKGAAGYQHLERLVEVGGNSVRTWGMDQTEAALPEIRRWGLTLCAGLWLVPPRLGFDYNEEEGRAKQFELIKEQVLSLRDQPCLLMWGVGNELELGVQADCSVWQAVEEVASFIKEVDSLHPVMTVLASVNVDALRCIEEFCPSIDLVCFNSYGDLEQVQGKLDRAGWNFPYLVTEWGWDGHWEVPKTEWGAEIEPTSTEKAKQVRRRYRRLGEAHEQCLGSYLFLWGCKQERTPTWYGVFDAEGRETEAVGAIEARWTGKAEKTVCPRISPIHIKGCLSWKSLVFERGEEVRADFDLERGSISEADVHWAVAEESTDKRVGGDTEAAPCLVECRITWVSATEIVFRVPAEAGDYRLFLKVQGADQTIATANFPFRVE</sequence>
<comment type="caution">
    <text evidence="1">The sequence shown here is derived from an EMBL/GenBank/DDBJ whole genome shotgun (WGS) entry which is preliminary data.</text>
</comment>
<dbReference type="InterPro" id="IPR017853">
    <property type="entry name" value="GH"/>
</dbReference>
<keyword evidence="2" id="KW-1185">Reference proteome</keyword>
<dbReference type="AlphaFoldDB" id="A0A934S2M1"/>
<evidence type="ECO:0000313" key="1">
    <source>
        <dbReference type="EMBL" id="MBK1877923.1"/>
    </source>
</evidence>
<dbReference type="Gene3D" id="3.20.20.80">
    <property type="entry name" value="Glycosidases"/>
    <property type="match status" value="1"/>
</dbReference>
<reference evidence="1" key="1">
    <citation type="submission" date="2021-01" db="EMBL/GenBank/DDBJ databases">
        <title>Modified the classification status of verrucomicrobia.</title>
        <authorList>
            <person name="Feng X."/>
        </authorList>
    </citation>
    <scope>NUCLEOTIDE SEQUENCE</scope>
    <source>
        <strain evidence="1">KCTC 13126</strain>
    </source>
</reference>
<dbReference type="RefSeq" id="WP_200356133.1">
    <property type="nucleotide sequence ID" value="NZ_JAENIL010000023.1"/>
</dbReference>
<accession>A0A934S2M1</accession>
<evidence type="ECO:0008006" key="3">
    <source>
        <dbReference type="Google" id="ProtNLM"/>
    </source>
</evidence>
<protein>
    <recommendedName>
        <fullName evidence="3">Glycoside hydrolase family 2 catalytic domain-containing protein</fullName>
    </recommendedName>
</protein>
<dbReference type="EMBL" id="JAENIL010000023">
    <property type="protein sequence ID" value="MBK1877923.1"/>
    <property type="molecule type" value="Genomic_DNA"/>
</dbReference>
<evidence type="ECO:0000313" key="2">
    <source>
        <dbReference type="Proteomes" id="UP000617628"/>
    </source>
</evidence>
<name>A0A934S2M1_9BACT</name>
<dbReference type="Proteomes" id="UP000617628">
    <property type="component" value="Unassembled WGS sequence"/>
</dbReference>
<dbReference type="CDD" id="cd00102">
    <property type="entry name" value="IPT"/>
    <property type="match status" value="1"/>
</dbReference>